<keyword evidence="4" id="KW-1185">Reference proteome</keyword>
<keyword evidence="2" id="KW-0472">Membrane</keyword>
<keyword evidence="2" id="KW-0812">Transmembrane</keyword>
<evidence type="ECO:0000313" key="3">
    <source>
        <dbReference type="EMBL" id="PFH44919.1"/>
    </source>
</evidence>
<evidence type="ECO:0000256" key="2">
    <source>
        <dbReference type="SAM" id="Phobius"/>
    </source>
</evidence>
<dbReference type="EMBL" id="KZ302701">
    <property type="protein sequence ID" value="PFH44919.1"/>
    <property type="molecule type" value="Genomic_DNA"/>
</dbReference>
<gene>
    <name evidence="3" type="ORF">AMATHDRAFT_51856</name>
</gene>
<dbReference type="AlphaFoldDB" id="A0A2A9N672"/>
<protein>
    <submittedName>
        <fullName evidence="3">Uncharacterized protein</fullName>
    </submittedName>
</protein>
<accession>A0A2A9N672</accession>
<feature type="compositionally biased region" description="Pro residues" evidence="1">
    <location>
        <begin position="11"/>
        <end position="22"/>
    </location>
</feature>
<evidence type="ECO:0000256" key="1">
    <source>
        <dbReference type="SAM" id="MobiDB-lite"/>
    </source>
</evidence>
<evidence type="ECO:0000313" key="4">
    <source>
        <dbReference type="Proteomes" id="UP000242287"/>
    </source>
</evidence>
<dbReference type="Proteomes" id="UP000242287">
    <property type="component" value="Unassembled WGS sequence"/>
</dbReference>
<organism evidence="3 4">
    <name type="scientific">Amanita thiersii Skay4041</name>
    <dbReference type="NCBI Taxonomy" id="703135"/>
    <lineage>
        <taxon>Eukaryota</taxon>
        <taxon>Fungi</taxon>
        <taxon>Dikarya</taxon>
        <taxon>Basidiomycota</taxon>
        <taxon>Agaricomycotina</taxon>
        <taxon>Agaricomycetes</taxon>
        <taxon>Agaricomycetidae</taxon>
        <taxon>Agaricales</taxon>
        <taxon>Pluteineae</taxon>
        <taxon>Amanitaceae</taxon>
        <taxon>Amanita</taxon>
    </lineage>
</organism>
<feature type="transmembrane region" description="Helical" evidence="2">
    <location>
        <begin position="58"/>
        <end position="82"/>
    </location>
</feature>
<feature type="region of interest" description="Disordered" evidence="1">
    <location>
        <begin position="1"/>
        <end position="27"/>
    </location>
</feature>
<name>A0A2A9N672_9AGAR</name>
<keyword evidence="2" id="KW-1133">Transmembrane helix</keyword>
<reference evidence="3 4" key="1">
    <citation type="submission" date="2014-02" db="EMBL/GenBank/DDBJ databases">
        <title>Transposable element dynamics among asymbiotic and ectomycorrhizal Amanita fungi.</title>
        <authorList>
            <consortium name="DOE Joint Genome Institute"/>
            <person name="Hess J."/>
            <person name="Skrede I."/>
            <person name="Wolfe B."/>
            <person name="LaButti K."/>
            <person name="Ohm R.A."/>
            <person name="Grigoriev I.V."/>
            <person name="Pringle A."/>
        </authorList>
    </citation>
    <scope>NUCLEOTIDE SEQUENCE [LARGE SCALE GENOMIC DNA]</scope>
    <source>
        <strain evidence="3 4">SKay4041</strain>
    </source>
</reference>
<sequence length="173" mass="19108">MPTQTTVQPRPSHPPSFSPPPYVDKHQDDQHRYTLLQRDEPAHAHSYAKCHARRLQRVLLPAVTLWATASLVLLTILGIYTLCTLSDPSSSRTDGGAATFIQAFIGGLTKRATGDDNNNTFVNNKCTSKLDLDLIKLTIKPAFCVVYLIVLFVGLVVVLILAIMFSAWCCRGK</sequence>
<proteinExistence type="predicted"/>
<feature type="transmembrane region" description="Helical" evidence="2">
    <location>
        <begin position="145"/>
        <end position="170"/>
    </location>
</feature>